<evidence type="ECO:0000313" key="1">
    <source>
        <dbReference type="EMBL" id="KZC14275.1"/>
    </source>
</evidence>
<accession>A0A154PQS8</accession>
<dbReference type="Proteomes" id="UP000076502">
    <property type="component" value="Unassembled WGS sequence"/>
</dbReference>
<name>A0A154PQS8_DUFNO</name>
<organism evidence="1 2">
    <name type="scientific">Dufourea novaeangliae</name>
    <name type="common">Sweat bee</name>
    <dbReference type="NCBI Taxonomy" id="178035"/>
    <lineage>
        <taxon>Eukaryota</taxon>
        <taxon>Metazoa</taxon>
        <taxon>Ecdysozoa</taxon>
        <taxon>Arthropoda</taxon>
        <taxon>Hexapoda</taxon>
        <taxon>Insecta</taxon>
        <taxon>Pterygota</taxon>
        <taxon>Neoptera</taxon>
        <taxon>Endopterygota</taxon>
        <taxon>Hymenoptera</taxon>
        <taxon>Apocrita</taxon>
        <taxon>Aculeata</taxon>
        <taxon>Apoidea</taxon>
        <taxon>Anthophila</taxon>
        <taxon>Halictidae</taxon>
        <taxon>Rophitinae</taxon>
        <taxon>Dufourea</taxon>
    </lineage>
</organism>
<keyword evidence="2" id="KW-1185">Reference proteome</keyword>
<reference evidence="1 2" key="1">
    <citation type="submission" date="2015-07" db="EMBL/GenBank/DDBJ databases">
        <title>The genome of Dufourea novaeangliae.</title>
        <authorList>
            <person name="Pan H."/>
            <person name="Kapheim K."/>
        </authorList>
    </citation>
    <scope>NUCLEOTIDE SEQUENCE [LARGE SCALE GENOMIC DNA]</scope>
    <source>
        <strain evidence="1">0120121106</strain>
        <tissue evidence="1">Whole body</tissue>
    </source>
</reference>
<protein>
    <submittedName>
        <fullName evidence="1">Uncharacterized protein</fullName>
    </submittedName>
</protein>
<gene>
    <name evidence="1" type="ORF">WN55_06724</name>
</gene>
<dbReference type="EMBL" id="KQ435054">
    <property type="protein sequence ID" value="KZC14275.1"/>
    <property type="molecule type" value="Genomic_DNA"/>
</dbReference>
<sequence length="49" mass="5640">MVHYLFANNKYINSTRTCVGFPVKKFCNDSDEILELNTFRDYSANCTVG</sequence>
<evidence type="ECO:0000313" key="2">
    <source>
        <dbReference type="Proteomes" id="UP000076502"/>
    </source>
</evidence>
<dbReference type="AlphaFoldDB" id="A0A154PQS8"/>
<proteinExistence type="predicted"/>